<dbReference type="EMBL" id="CP120682">
    <property type="protein sequence ID" value="WKN34662.1"/>
    <property type="molecule type" value="Genomic_DNA"/>
</dbReference>
<feature type="domain" description="GP-PDE" evidence="2">
    <location>
        <begin position="26"/>
        <end position="296"/>
    </location>
</feature>
<dbReference type="InterPro" id="IPR030395">
    <property type="entry name" value="GP_PDE_dom"/>
</dbReference>
<dbReference type="PROSITE" id="PS51704">
    <property type="entry name" value="GP_PDE"/>
    <property type="match status" value="1"/>
</dbReference>
<gene>
    <name evidence="3" type="ORF">K4G66_20015</name>
</gene>
<dbReference type="AlphaFoldDB" id="A0AA49JIE6"/>
<dbReference type="InterPro" id="IPR017946">
    <property type="entry name" value="PLC-like_Pdiesterase_TIM-brl"/>
</dbReference>
<dbReference type="Gene3D" id="3.20.20.190">
    <property type="entry name" value="Phosphatidylinositol (PI) phosphodiesterase"/>
    <property type="match status" value="1"/>
</dbReference>
<organism evidence="3">
    <name type="scientific">Roseihalotalea indica</name>
    <dbReference type="NCBI Taxonomy" id="2867963"/>
    <lineage>
        <taxon>Bacteria</taxon>
        <taxon>Pseudomonadati</taxon>
        <taxon>Bacteroidota</taxon>
        <taxon>Cytophagia</taxon>
        <taxon>Cytophagales</taxon>
        <taxon>Catalimonadaceae</taxon>
        <taxon>Roseihalotalea</taxon>
    </lineage>
</organism>
<feature type="signal peptide" evidence="1">
    <location>
        <begin position="1"/>
        <end position="19"/>
    </location>
</feature>
<dbReference type="CDD" id="cd08567">
    <property type="entry name" value="GDPD_SpGDE_like"/>
    <property type="match status" value="1"/>
</dbReference>
<proteinExistence type="predicted"/>
<reference evidence="3" key="1">
    <citation type="journal article" date="2023" name="Comput. Struct. Biotechnol. J.">
        <title>Discovery of a novel marine Bacteroidetes with a rich repertoire of carbohydrate-active enzymes.</title>
        <authorList>
            <person name="Chen B."/>
            <person name="Liu G."/>
            <person name="Chen Q."/>
            <person name="Wang H."/>
            <person name="Liu L."/>
            <person name="Tang K."/>
        </authorList>
    </citation>
    <scope>NUCLEOTIDE SEQUENCE</scope>
    <source>
        <strain evidence="3">TK19036</strain>
    </source>
</reference>
<dbReference type="Pfam" id="PF03009">
    <property type="entry name" value="GDPD"/>
    <property type="match status" value="1"/>
</dbReference>
<dbReference type="PANTHER" id="PTHR46211:SF14">
    <property type="entry name" value="GLYCEROPHOSPHODIESTER PHOSPHODIESTERASE"/>
    <property type="match status" value="1"/>
</dbReference>
<feature type="chain" id="PRO_5041206936" evidence="1">
    <location>
        <begin position="20"/>
        <end position="298"/>
    </location>
</feature>
<reference evidence="3" key="2">
    <citation type="journal article" date="2024" name="Antonie Van Leeuwenhoek">
        <title>Roseihalotalea indica gen. nov., sp. nov., a halophilic Bacteroidetes from mesopelagic Southwest Indian Ocean with higher carbohydrate metabolic potential.</title>
        <authorList>
            <person name="Chen B."/>
            <person name="Zhang M."/>
            <person name="Lin D."/>
            <person name="Ye J."/>
            <person name="Tang K."/>
        </authorList>
    </citation>
    <scope>NUCLEOTIDE SEQUENCE</scope>
    <source>
        <strain evidence="3">TK19036</strain>
    </source>
</reference>
<accession>A0AA49JIE6</accession>
<evidence type="ECO:0000259" key="2">
    <source>
        <dbReference type="PROSITE" id="PS51704"/>
    </source>
</evidence>
<dbReference type="PANTHER" id="PTHR46211">
    <property type="entry name" value="GLYCEROPHOSPHORYL DIESTER PHOSPHODIESTERASE"/>
    <property type="match status" value="1"/>
</dbReference>
<evidence type="ECO:0000256" key="1">
    <source>
        <dbReference type="SAM" id="SignalP"/>
    </source>
</evidence>
<dbReference type="GO" id="GO:0006629">
    <property type="term" value="P:lipid metabolic process"/>
    <property type="evidence" value="ECO:0007669"/>
    <property type="project" value="InterPro"/>
</dbReference>
<dbReference type="GO" id="GO:0008081">
    <property type="term" value="F:phosphoric diester hydrolase activity"/>
    <property type="evidence" value="ECO:0007669"/>
    <property type="project" value="InterPro"/>
</dbReference>
<name>A0AA49JIE6_9BACT</name>
<keyword evidence="1" id="KW-0732">Signal</keyword>
<dbReference type="SUPFAM" id="SSF51695">
    <property type="entry name" value="PLC-like phosphodiesterases"/>
    <property type="match status" value="1"/>
</dbReference>
<sequence length="298" mass="33604">MRYLLTSLILLLSPLTCIIAQTSSSLDIQGHRGCRGLLPENTIPAFLKAIELGATTLELDVVISKDKQVVVSHDPYLSHMICLNAKGEAISEEEEKEYNLYKMSYAEIAQCDCGSQPHPGFPEQENFTVYKPLLIDVIDTVEQFVKQQGFAPIRYNFEIKSSPEGDGVFQPKPAKFVQLVLDVIKDKGVQDRMSIQSFDVRPLQVIHKKEPSFRLAYLIGNGDTTPQENLKKLGFTPEVYSPHFKLVDESLLDFARQENMQVIPWTVNEPKDIQDMLDLGVDGIISDYPERVVELTSK</sequence>
<protein>
    <submittedName>
        <fullName evidence="3">Glycerophosphodiester phosphodiesterase</fullName>
    </submittedName>
</protein>
<evidence type="ECO:0000313" key="3">
    <source>
        <dbReference type="EMBL" id="WKN34662.1"/>
    </source>
</evidence>